<dbReference type="RefSeq" id="WP_048312158.1">
    <property type="nucleotide sequence ID" value="NZ_CP119526.1"/>
</dbReference>
<reference evidence="2" key="1">
    <citation type="submission" date="2015-06" db="EMBL/GenBank/DDBJ databases">
        <authorList>
            <person name="Liu B."/>
            <person name="Wang J."/>
            <person name="Zhu Y."/>
            <person name="Liu G."/>
            <person name="Chen Q."/>
            <person name="Zheng C."/>
            <person name="Che J."/>
            <person name="Ge C."/>
            <person name="Shi H."/>
            <person name="Pan Z."/>
            <person name="Liu X."/>
        </authorList>
    </citation>
    <scope>NUCLEOTIDE SEQUENCE [LARGE SCALE GENOMIC DNA]</scope>
    <source>
        <strain evidence="2">DSM 16346</strain>
    </source>
</reference>
<sequence>MNLSKASINLRNSFWFLPVVYGLISLVVVALSTWVDLLYVSQLEGQLPKLFLSTEKVAQSLYGPLVTAILTMTTISFSSIMVVLTTYSSQFSPRVLQDFISDRFTQHVLGIFVAGFVFALVNLLLLTGKDSRIIVSPLLTVILAITCLLFFVLFIHHSAAFVQVNNLIEKIARKSLSLVENKSELHEGEPFEKWDSWEISELKEDEGLPIYSKKMGYIQFIPYKKLIQIATQSESVIRIDADVGRYVNPGTRLATVWSADLSSFSESNVINSIAIGTERINEQDLEFSIQKLVEIALRAISPSINDPHTAINCTNRIGTILSKIGHTYQPKEAFFDDKRNLRVLTEPKPFFQYLYKSFYQIRHYGQDDVAMLNGILDALILTADGQNEAIKRDVQKFHSYVINSIDLNGFPDLDRELLQHTSDELNRICKL</sequence>
<keyword evidence="3" id="KW-1185">Reference proteome</keyword>
<feature type="transmembrane region" description="Helical" evidence="1">
    <location>
        <begin position="133"/>
        <end position="155"/>
    </location>
</feature>
<comment type="caution">
    <text evidence="2">The sequence shown here is derived from an EMBL/GenBank/DDBJ whole genome shotgun (WGS) entry which is preliminary data.</text>
</comment>
<dbReference type="EMBL" id="LELK01000004">
    <property type="protein sequence ID" value="KMM37269.1"/>
    <property type="molecule type" value="Genomic_DNA"/>
</dbReference>
<protein>
    <recommendedName>
        <fullName evidence="4">DUF2254 domain-containing protein</fullName>
    </recommendedName>
</protein>
<dbReference type="Proteomes" id="UP000035996">
    <property type="component" value="Unassembled WGS sequence"/>
</dbReference>
<evidence type="ECO:0000313" key="3">
    <source>
        <dbReference type="Proteomes" id="UP000035996"/>
    </source>
</evidence>
<dbReference type="Pfam" id="PF10011">
    <property type="entry name" value="DUF2254"/>
    <property type="match status" value="1"/>
</dbReference>
<keyword evidence="1" id="KW-1133">Transmembrane helix</keyword>
<dbReference type="STRING" id="157733.AB986_15510"/>
<keyword evidence="1" id="KW-0812">Transmembrane</keyword>
<dbReference type="OrthoDB" id="2955631at2"/>
<dbReference type="PATRIC" id="fig|157733.3.peg.1180"/>
<evidence type="ECO:0000313" key="2">
    <source>
        <dbReference type="EMBL" id="KMM37269.1"/>
    </source>
</evidence>
<feature type="transmembrane region" description="Helical" evidence="1">
    <location>
        <begin position="61"/>
        <end position="84"/>
    </location>
</feature>
<keyword evidence="1" id="KW-0472">Membrane</keyword>
<organism evidence="2 3">
    <name type="scientific">Guptibacillus hwajinpoensis</name>
    <dbReference type="NCBI Taxonomy" id="208199"/>
    <lineage>
        <taxon>Bacteria</taxon>
        <taxon>Bacillati</taxon>
        <taxon>Bacillota</taxon>
        <taxon>Bacilli</taxon>
        <taxon>Bacillales</taxon>
        <taxon>Guptibacillaceae</taxon>
        <taxon>Guptibacillus</taxon>
    </lineage>
</organism>
<proteinExistence type="predicted"/>
<accession>A0A0J6CYZ3</accession>
<evidence type="ECO:0008006" key="4">
    <source>
        <dbReference type="Google" id="ProtNLM"/>
    </source>
</evidence>
<gene>
    <name evidence="2" type="ORF">AB986_15510</name>
</gene>
<evidence type="ECO:0000256" key="1">
    <source>
        <dbReference type="SAM" id="Phobius"/>
    </source>
</evidence>
<feature type="transmembrane region" description="Helical" evidence="1">
    <location>
        <begin position="20"/>
        <end position="40"/>
    </location>
</feature>
<dbReference type="InterPro" id="IPR018723">
    <property type="entry name" value="DUF2254_membrane"/>
</dbReference>
<dbReference type="AlphaFoldDB" id="A0A0J6CYZ3"/>
<name>A0A0J6CYZ3_9BACL</name>
<feature type="transmembrane region" description="Helical" evidence="1">
    <location>
        <begin position="104"/>
        <end position="126"/>
    </location>
</feature>